<comment type="caution">
    <text evidence="1">The sequence shown here is derived from an EMBL/GenBank/DDBJ whole genome shotgun (WGS) entry which is preliminary data.</text>
</comment>
<evidence type="ECO:0000313" key="2">
    <source>
        <dbReference type="Proteomes" id="UP000290767"/>
    </source>
</evidence>
<name>A0A4Q1TIY5_RHILE</name>
<dbReference type="AlphaFoldDB" id="A0A4Q1TIY5"/>
<dbReference type="EMBL" id="MZMU01000022">
    <property type="protein sequence ID" value="RXT17825.1"/>
    <property type="molecule type" value="Genomic_DNA"/>
</dbReference>
<organism evidence="1 2">
    <name type="scientific">Rhizobium leguminosarum</name>
    <dbReference type="NCBI Taxonomy" id="384"/>
    <lineage>
        <taxon>Bacteria</taxon>
        <taxon>Pseudomonadati</taxon>
        <taxon>Pseudomonadota</taxon>
        <taxon>Alphaproteobacteria</taxon>
        <taxon>Hyphomicrobiales</taxon>
        <taxon>Rhizobiaceae</taxon>
        <taxon>Rhizobium/Agrobacterium group</taxon>
        <taxon>Rhizobium</taxon>
    </lineage>
</organism>
<sequence length="274" mass="31503">MTDDEDKFLSEKYSEYRNSLRESEACTEFMPYGWFKPPETIRLDTEFGRQQMIYRDVADDAARDLANGINHLINLTRRLDAWHKVIAKLDVHGKSDILHEFVQDLASTALLKPYTLKARFYFAVAHLSHQANSTSQGVDWSDDFVTLPEDWRINEEAAVRLARPWRSWKKLIKALNTVDMRDYKTATDDFRSKHTHRFTPQVELGITQMVKRLPSKPGGKPYYGVGGSEPIQLEILVREVKGQCVRLSKCYSTFRMLVAEQSEALFGTACEASS</sequence>
<proteinExistence type="predicted"/>
<dbReference type="RefSeq" id="WP_129421727.1">
    <property type="nucleotide sequence ID" value="NZ_MZMU01000022.1"/>
</dbReference>
<gene>
    <name evidence="1" type="ORF">B5P46_28700</name>
</gene>
<reference evidence="1 2" key="1">
    <citation type="submission" date="2017-03" db="EMBL/GenBank/DDBJ databases">
        <authorList>
            <person name="Safronova V.I."/>
            <person name="Sazanova A.L."/>
            <person name="Chirak E.R."/>
        </authorList>
    </citation>
    <scope>NUCLEOTIDE SEQUENCE [LARGE SCALE GENOMIC DNA]</scope>
    <source>
        <strain evidence="1 2">Tri-43</strain>
    </source>
</reference>
<accession>A0A4Q1TIY5</accession>
<protein>
    <submittedName>
        <fullName evidence="1">Uncharacterized protein</fullName>
    </submittedName>
</protein>
<dbReference type="Proteomes" id="UP000290767">
    <property type="component" value="Unassembled WGS sequence"/>
</dbReference>
<evidence type="ECO:0000313" key="1">
    <source>
        <dbReference type="EMBL" id="RXT17825.1"/>
    </source>
</evidence>